<feature type="region of interest" description="Disordered" evidence="1">
    <location>
        <begin position="435"/>
        <end position="510"/>
    </location>
</feature>
<evidence type="ECO:0000313" key="4">
    <source>
        <dbReference type="EMBL" id="SFP13309.1"/>
    </source>
</evidence>
<feature type="compositionally biased region" description="Polar residues" evidence="1">
    <location>
        <begin position="488"/>
        <end position="497"/>
    </location>
</feature>
<evidence type="ECO:0000256" key="1">
    <source>
        <dbReference type="SAM" id="MobiDB-lite"/>
    </source>
</evidence>
<feature type="region of interest" description="Disordered" evidence="1">
    <location>
        <begin position="1"/>
        <end position="23"/>
    </location>
</feature>
<evidence type="ECO:0000313" key="5">
    <source>
        <dbReference type="Proteomes" id="UP000199236"/>
    </source>
</evidence>
<keyword evidence="5" id="KW-1185">Reference proteome</keyword>
<protein>
    <submittedName>
        <fullName evidence="4">Uncharacterized protein</fullName>
    </submittedName>
</protein>
<reference evidence="4 5" key="1">
    <citation type="submission" date="2016-10" db="EMBL/GenBank/DDBJ databases">
        <authorList>
            <person name="de Groot N.N."/>
        </authorList>
    </citation>
    <scope>NUCLEOTIDE SEQUENCE [LARGE SCALE GENOMIC DNA]</scope>
    <source>
        <strain evidence="4 5">CGMCC 1.9157</strain>
    </source>
</reference>
<accession>A0A1I5MUW3</accession>
<dbReference type="InterPro" id="IPR040561">
    <property type="entry name" value="LPD38"/>
</dbReference>
<dbReference type="SUPFAM" id="SSF55486">
    <property type="entry name" value="Metalloproteases ('zincins'), catalytic domain"/>
    <property type="match status" value="1"/>
</dbReference>
<feature type="compositionally biased region" description="Basic and acidic residues" evidence="1">
    <location>
        <begin position="463"/>
        <end position="487"/>
    </location>
</feature>
<organism evidence="4 5">
    <name type="scientific">Cohaesibacter marisflavi</name>
    <dbReference type="NCBI Taxonomy" id="655353"/>
    <lineage>
        <taxon>Bacteria</taxon>
        <taxon>Pseudomonadati</taxon>
        <taxon>Pseudomonadota</taxon>
        <taxon>Alphaproteobacteria</taxon>
        <taxon>Hyphomicrobiales</taxon>
        <taxon>Cohaesibacteraceae</taxon>
    </lineage>
</organism>
<feature type="domain" description="Large polyvalent protein associated" evidence="3">
    <location>
        <begin position="1360"/>
        <end position="1527"/>
    </location>
</feature>
<dbReference type="RefSeq" id="WP_090075623.1">
    <property type="nucleotide sequence ID" value="NZ_FOVR01000023.1"/>
</dbReference>
<dbReference type="STRING" id="655353.SAMN04488056_12337"/>
<dbReference type="InterPro" id="IPR041092">
    <property type="entry name" value="PBECR1"/>
</dbReference>
<dbReference type="Pfam" id="PF18857">
    <property type="entry name" value="LPD38"/>
    <property type="match status" value="1"/>
</dbReference>
<feature type="domain" description="Phage-Barnase-EndoU-ColicinE5/D-RelE-like nuclease" evidence="2">
    <location>
        <begin position="348"/>
        <end position="432"/>
    </location>
</feature>
<sequence length="1764" mass="194287">MSGQAEATIPNPFDQFDAEGSDPILMEAPRPGLSERFKINMEAATRQGTVVGALRDVSRPENRQRFDSRYESFPEWDTPIEGLAALTGQVAGTIVDAERGTPHLENLIPVGIGEKALAMSGRGLSALRARLFAGAVDAAAVNAVTDPVIQGIEMGAGFREEFDPIQFASSVGLGAVAGGVMGPITHRASSPQSHIAGEVADWANDRAPDMPARQADMLDTAVRSEPMDTPAMNPDLPDGKKLDFGNTEAATKAQSAVTASEVVSEPVSLGDRLQPRPAKPEVQAMARQTDAEPLWKDNGTWKATDPDIVEVGQFGPIVDIDAHNRQWSSVADRLKQMEAGEARGALDHPDLGDIDVFWGDYDLKTDTGAGLKKIFEKHPEVYDDLPEIIRSLEVVSKSDNRAILKSDKYKAVIRFDYDGKEKTWLLSAYEPTDDWRARGTTGRSDTYHADASSAAPTGNSIDPKSKNFNESQRAEGSTERSDSRQMDAHSSSTSSADQDMRLPQGESKGDPALQAAITRVDADANMIQDRLGAMSGEIRRNTDGIERTASNENHKAVGVRLVDIANRLYDLTGVAAVRRGIKKPLGQSKAGVLGTHNTRTGVIRIKDPNDIEVIAHEVGHHIDQKLGKDFSDLMAIYSRELEPMAPVGYSPDLWLTEGFAEFFRNFLMNPNYAAKHAPTFNRAFTDFLKSRKPEWLKGFVELQDLYYSWRTMPSGNAVSSSVVTSKIDGAIGQTIEEVKKSGIGQTIGDKLHNAYTNFMDAKHPIQQAVTELIKVYSENTGKQLDLAVKDDPYKLARMINGAQSAGHMDLMYGVHGYHQLEPQGPALRDAIIYAHGGGNVLSKHDPVITQDFGTYLWSRRALGEWYRYEAGDIPNTPDKFTKGDHEVVIREMEAKYPHFQQAAEMVYGWNKQLWKKKLDAGLISKEQYREGLQIRDYVPGLRKQDYPGNTKTEGKGARTGKQNQVNQFRGSNLDVINPLESLMMDAYETSVAIAHNDMIRSLKRLGRMAGHGSGAIVEEIPAREMKALIVDPIEAVEAAAKQRGFSKVDFSIVRDALQETIGNEKANLFRPEVIKEGGQPIVFFREGGTLKALRLADGELGQQLYRSFTAMNHVERTMLLDILAGSASMLRTGITAAPEFIAANIIRDQAMAAIFYGHPFKRLKATFDGGMDEFFSREAARHYNAMGGIMGGENVASLRDGALSRDLKALEKKGYITSKMANPITHPYQFAKGLASLTEVSETATRLGLFRTFFEEGRMRGLDEFEAATEAAWLSRDHLDFDRRGLHMMALSRIVPFLNASLQGLDKASRLMITPLAKKYFGKVLTAEEERAIPQATKAWARLSALTVAGMGLHALMSQYDDYHEISETTRATHWMIKTGNRWTAIPKPFELAIMLNIAEAAYDGVINQDPTAAERYMDSLFEVLLPPNIMESNPLVKTYFEVKSNKDFFTGADVVPEQLLGLEPRLQYTASTSELSKQIGDVLGWSPALTDKMITNFTGGLGRSALSIYDAFGSNKPGQSADDMAILRRFIKSASRGSRSTREFWALVAPSTGEFEGTVKSYQAMLDAGQTVEADDYLGTLGEEQRVYLTSRFMQGNAAQAKKMHPLDRARRAVRAISRLRKDLADDEVIGADGPLSSIPRSDRGAMVDILESLAVKEARNALVLLDQPGWQHRGLMDVEGHYRELEALNPKILKVLADRYATGGVVPFETVQKSWPDYRARLLADGSDAPMADFVVMAKHERELNGDKIKRPPKALVPGLAN</sequence>
<proteinExistence type="predicted"/>
<dbReference type="Pfam" id="PF18809">
    <property type="entry name" value="PBECR1"/>
    <property type="match status" value="1"/>
</dbReference>
<evidence type="ECO:0000259" key="2">
    <source>
        <dbReference type="Pfam" id="PF18809"/>
    </source>
</evidence>
<feature type="region of interest" description="Disordered" evidence="1">
    <location>
        <begin position="266"/>
        <end position="289"/>
    </location>
</feature>
<evidence type="ECO:0000259" key="3">
    <source>
        <dbReference type="Pfam" id="PF18857"/>
    </source>
</evidence>
<dbReference type="OrthoDB" id="343736at2"/>
<dbReference type="Proteomes" id="UP000199236">
    <property type="component" value="Unassembled WGS sequence"/>
</dbReference>
<dbReference type="EMBL" id="FOVR01000023">
    <property type="protein sequence ID" value="SFP13309.1"/>
    <property type="molecule type" value="Genomic_DNA"/>
</dbReference>
<name>A0A1I5MUW3_9HYPH</name>
<gene>
    <name evidence="4" type="ORF">SAMN04488056_12337</name>
</gene>